<dbReference type="PANTHER" id="PTHR43540:SF1">
    <property type="entry name" value="ISOCHORISMATASE HYDROLASE"/>
    <property type="match status" value="1"/>
</dbReference>
<evidence type="ECO:0000256" key="1">
    <source>
        <dbReference type="ARBA" id="ARBA00022801"/>
    </source>
</evidence>
<dbReference type="CDD" id="cd01014">
    <property type="entry name" value="nicotinamidase_related"/>
    <property type="match status" value="1"/>
</dbReference>
<name>A0A382UR45_9ZZZZ</name>
<dbReference type="AlphaFoldDB" id="A0A382UR45"/>
<dbReference type="InterPro" id="IPR000868">
    <property type="entry name" value="Isochorismatase-like_dom"/>
</dbReference>
<organism evidence="3">
    <name type="scientific">marine metagenome</name>
    <dbReference type="NCBI Taxonomy" id="408172"/>
    <lineage>
        <taxon>unclassified sequences</taxon>
        <taxon>metagenomes</taxon>
        <taxon>ecological metagenomes</taxon>
    </lineage>
</organism>
<accession>A0A382UR45</accession>
<keyword evidence="1" id="KW-0378">Hydrolase</keyword>
<dbReference type="Gene3D" id="3.40.50.850">
    <property type="entry name" value="Isochorismatase-like"/>
    <property type="match status" value="1"/>
</dbReference>
<dbReference type="EMBL" id="UINC01145802">
    <property type="protein sequence ID" value="SVD36151.1"/>
    <property type="molecule type" value="Genomic_DNA"/>
</dbReference>
<feature type="domain" description="Isochorismatase-like" evidence="2">
    <location>
        <begin position="68"/>
        <end position="239"/>
    </location>
</feature>
<gene>
    <name evidence="3" type="ORF">METZ01_LOCUS389005</name>
</gene>
<protein>
    <recommendedName>
        <fullName evidence="2">Isochorismatase-like domain-containing protein</fullName>
    </recommendedName>
</protein>
<dbReference type="InterPro" id="IPR036380">
    <property type="entry name" value="Isochorismatase-like_sf"/>
</dbReference>
<dbReference type="SUPFAM" id="SSF52499">
    <property type="entry name" value="Isochorismatase-like hydrolases"/>
    <property type="match status" value="1"/>
</dbReference>
<proteinExistence type="predicted"/>
<dbReference type="Pfam" id="PF00857">
    <property type="entry name" value="Isochorismatase"/>
    <property type="match status" value="1"/>
</dbReference>
<dbReference type="PANTHER" id="PTHR43540">
    <property type="entry name" value="PEROXYUREIDOACRYLATE/UREIDOACRYLATE AMIDOHYDROLASE-RELATED"/>
    <property type="match status" value="1"/>
</dbReference>
<sequence>MTNIYYIISIPPKPRSSGLFCLCKKHPHCWVINCNFLYETPLAHIARNTTFCTRVAKFEMKLSEKNPALILIDVQKAFLDENYWGGNRNNKNAEIICEKLLDKWRKLNLPVFHIRHSSTNPNSKLNENNPGFDFNENVLPAENEPIITKNVNSAFIGTDLKEQLDNSGINTLVIVGITTNHCVSTTTRMAGNFGYETYLISDATATFDRIGINGEKYDSETIHLTTLANLNEEFATVMNYEKLMNEL</sequence>
<dbReference type="InterPro" id="IPR050272">
    <property type="entry name" value="Isochorismatase-like_hydrls"/>
</dbReference>
<evidence type="ECO:0000259" key="2">
    <source>
        <dbReference type="Pfam" id="PF00857"/>
    </source>
</evidence>
<evidence type="ECO:0000313" key="3">
    <source>
        <dbReference type="EMBL" id="SVD36151.1"/>
    </source>
</evidence>
<dbReference type="GO" id="GO:0016787">
    <property type="term" value="F:hydrolase activity"/>
    <property type="evidence" value="ECO:0007669"/>
    <property type="project" value="UniProtKB-KW"/>
</dbReference>
<reference evidence="3" key="1">
    <citation type="submission" date="2018-05" db="EMBL/GenBank/DDBJ databases">
        <authorList>
            <person name="Lanie J.A."/>
            <person name="Ng W.-L."/>
            <person name="Kazmierczak K.M."/>
            <person name="Andrzejewski T.M."/>
            <person name="Davidsen T.M."/>
            <person name="Wayne K.J."/>
            <person name="Tettelin H."/>
            <person name="Glass J.I."/>
            <person name="Rusch D."/>
            <person name="Podicherti R."/>
            <person name="Tsui H.-C.T."/>
            <person name="Winkler M.E."/>
        </authorList>
    </citation>
    <scope>NUCLEOTIDE SEQUENCE</scope>
</reference>